<feature type="domain" description="TonB-dependent receptor-like beta-barrel" evidence="16">
    <location>
        <begin position="197"/>
        <end position="608"/>
    </location>
</feature>
<evidence type="ECO:0000313" key="19">
    <source>
        <dbReference type="Proteomes" id="UP000184395"/>
    </source>
</evidence>
<feature type="region of interest" description="Disordered" evidence="14">
    <location>
        <begin position="227"/>
        <end position="246"/>
    </location>
</feature>
<feature type="chain" id="PRO_5009922100" evidence="15">
    <location>
        <begin position="23"/>
        <end position="635"/>
    </location>
</feature>
<keyword evidence="7" id="KW-0406">Ion transport</keyword>
<evidence type="ECO:0000256" key="11">
    <source>
        <dbReference type="ARBA" id="ARBA00023237"/>
    </source>
</evidence>
<keyword evidence="11 12" id="KW-0998">Cell outer membrane</keyword>
<dbReference type="Pfam" id="PF00593">
    <property type="entry name" value="TonB_dep_Rec_b-barrel"/>
    <property type="match status" value="1"/>
</dbReference>
<evidence type="ECO:0000256" key="15">
    <source>
        <dbReference type="SAM" id="SignalP"/>
    </source>
</evidence>
<dbReference type="InterPro" id="IPR039426">
    <property type="entry name" value="TonB-dep_rcpt-like"/>
</dbReference>
<dbReference type="STRING" id="169427.SAMN05192548_104717"/>
<sequence length="635" mass="68219">MLSPIARAALLVFAGVPLVVHAQAAAVSTSSGASSSTSSAAAAAAGSSPTVLSPVVVTAGRGPQALADAIPPTALFDQQDIADSTATDLPGLLQLAPGAQISRTGGPGSTTSLFLRGASSTQSLVLIDGVRVDSVSLGTSQLAQIPLDQIDRVEVVNGNVSALYGSGAIGGVVQVFTKDGGDHPPRFNFSVGYGSYHTQTQQAGVNGALDKDGATTFNLSLARSKDDGFSSLNPREAPQANPNANGYLNESISASLRHKFNDQWNAGVTYFQSNGNNSYDNAYGVPTDSNNLYSKVRQMSVFANGKLTDWWTTHFIVSEGDDRSVSKTNGIYNGRFDTDNRQYTWQNDFAFAAQQKLQVGYEHLDQSLDSDTFAAPDRHVDSGFVGYTGRFGRNQIQADVRRDQYSDFGGANSYYLGYGFDITGHWKATASYSDSFRAPSFDDLYYPYSGNASIQPERSHSIEAALQYASNALGVMRLSAFQTRYSNLIDYQQVTPGIYLAENVGHAKVQGLEGSWSGHVGKTDVRASLTLQNPVDLDKDADLLRRARRFGSLAVNRSIAGWRVGGEWIVSGAREDSSGKLGGYGVVNLSARYNITKAWYVAARIHNLLNKDYETAYSYNSPRRGAYVTVGWQQQ</sequence>
<protein>
    <submittedName>
        <fullName evidence="18">Vitamin B12 transporter</fullName>
    </submittedName>
</protein>
<evidence type="ECO:0000313" key="18">
    <source>
        <dbReference type="EMBL" id="SHK94463.1"/>
    </source>
</evidence>
<dbReference type="Proteomes" id="UP000184395">
    <property type="component" value="Unassembled WGS sequence"/>
</dbReference>
<evidence type="ECO:0000259" key="16">
    <source>
        <dbReference type="Pfam" id="PF00593"/>
    </source>
</evidence>
<keyword evidence="4 12" id="KW-1134">Transmembrane beta strand</keyword>
<organism evidence="18 19">
    <name type="scientific">Paraburkholderia terricola</name>
    <dbReference type="NCBI Taxonomy" id="169427"/>
    <lineage>
        <taxon>Bacteria</taxon>
        <taxon>Pseudomonadati</taxon>
        <taxon>Pseudomonadota</taxon>
        <taxon>Betaproteobacteria</taxon>
        <taxon>Burkholderiales</taxon>
        <taxon>Burkholderiaceae</taxon>
        <taxon>Paraburkholderia</taxon>
    </lineage>
</organism>
<dbReference type="OrthoDB" id="183532at2"/>
<dbReference type="SUPFAM" id="SSF56935">
    <property type="entry name" value="Porins"/>
    <property type="match status" value="1"/>
</dbReference>
<evidence type="ECO:0000259" key="17">
    <source>
        <dbReference type="Pfam" id="PF07715"/>
    </source>
</evidence>
<comment type="similarity">
    <text evidence="2 12 13">Belongs to the TonB-dependent receptor family.</text>
</comment>
<dbReference type="RefSeq" id="WP_073431960.1">
    <property type="nucleotide sequence ID" value="NZ_CADFGY010000042.1"/>
</dbReference>
<dbReference type="Pfam" id="PF07715">
    <property type="entry name" value="Plug"/>
    <property type="match status" value="1"/>
</dbReference>
<dbReference type="GO" id="GO:0006811">
    <property type="term" value="P:monoatomic ion transport"/>
    <property type="evidence" value="ECO:0007669"/>
    <property type="project" value="UniProtKB-KW"/>
</dbReference>
<comment type="subcellular location">
    <subcellularLocation>
        <location evidence="1 12">Cell outer membrane</location>
        <topology evidence="1 12">Multi-pass membrane protein</topology>
    </subcellularLocation>
</comment>
<evidence type="ECO:0000256" key="7">
    <source>
        <dbReference type="ARBA" id="ARBA00023065"/>
    </source>
</evidence>
<evidence type="ECO:0000256" key="10">
    <source>
        <dbReference type="ARBA" id="ARBA00023170"/>
    </source>
</evidence>
<keyword evidence="8 13" id="KW-0798">TonB box</keyword>
<evidence type="ECO:0000256" key="13">
    <source>
        <dbReference type="RuleBase" id="RU003357"/>
    </source>
</evidence>
<keyword evidence="6 15" id="KW-0732">Signal</keyword>
<gene>
    <name evidence="18" type="ORF">SAMN05192548_104717</name>
</gene>
<dbReference type="EMBL" id="FRAB01000047">
    <property type="protein sequence ID" value="SHK94463.1"/>
    <property type="molecule type" value="Genomic_DNA"/>
</dbReference>
<dbReference type="GO" id="GO:0015889">
    <property type="term" value="P:cobalamin transport"/>
    <property type="evidence" value="ECO:0007669"/>
    <property type="project" value="TreeGrafter"/>
</dbReference>
<keyword evidence="3 12" id="KW-0813">Transport</keyword>
<keyword evidence="10" id="KW-0675">Receptor</keyword>
<evidence type="ECO:0000256" key="5">
    <source>
        <dbReference type="ARBA" id="ARBA00022692"/>
    </source>
</evidence>
<accession>A0A1M6WKZ5</accession>
<dbReference type="AlphaFoldDB" id="A0A1M6WKZ5"/>
<feature type="domain" description="TonB-dependent receptor plug" evidence="17">
    <location>
        <begin position="74"/>
        <end position="172"/>
    </location>
</feature>
<feature type="signal peptide" evidence="15">
    <location>
        <begin position="1"/>
        <end position="22"/>
    </location>
</feature>
<reference evidence="18 19" key="1">
    <citation type="submission" date="2016-11" db="EMBL/GenBank/DDBJ databases">
        <authorList>
            <person name="Jaros S."/>
            <person name="Januszkiewicz K."/>
            <person name="Wedrychowicz H."/>
        </authorList>
    </citation>
    <scope>NUCLEOTIDE SEQUENCE [LARGE SCALE GENOMIC DNA]</scope>
    <source>
        <strain evidence="18 19">LMG 20594</strain>
    </source>
</reference>
<dbReference type="InterPro" id="IPR037066">
    <property type="entry name" value="Plug_dom_sf"/>
</dbReference>
<evidence type="ECO:0000256" key="14">
    <source>
        <dbReference type="SAM" id="MobiDB-lite"/>
    </source>
</evidence>
<dbReference type="InterPro" id="IPR012910">
    <property type="entry name" value="Plug_dom"/>
</dbReference>
<proteinExistence type="inferred from homology"/>
<dbReference type="GO" id="GO:0009279">
    <property type="term" value="C:cell outer membrane"/>
    <property type="evidence" value="ECO:0007669"/>
    <property type="project" value="UniProtKB-SubCell"/>
</dbReference>
<dbReference type="InterPro" id="IPR036942">
    <property type="entry name" value="Beta-barrel_TonB_sf"/>
</dbReference>
<name>A0A1M6WKZ5_9BURK</name>
<dbReference type="Gene3D" id="2.170.130.10">
    <property type="entry name" value="TonB-dependent receptor, plug domain"/>
    <property type="match status" value="1"/>
</dbReference>
<evidence type="ECO:0000256" key="12">
    <source>
        <dbReference type="PROSITE-ProRule" id="PRU01360"/>
    </source>
</evidence>
<dbReference type="Gene3D" id="2.40.170.20">
    <property type="entry name" value="TonB-dependent receptor, beta-barrel domain"/>
    <property type="match status" value="1"/>
</dbReference>
<evidence type="ECO:0000256" key="6">
    <source>
        <dbReference type="ARBA" id="ARBA00022729"/>
    </source>
</evidence>
<dbReference type="PANTHER" id="PTHR30069">
    <property type="entry name" value="TONB-DEPENDENT OUTER MEMBRANE RECEPTOR"/>
    <property type="match status" value="1"/>
</dbReference>
<dbReference type="PANTHER" id="PTHR30069:SF53">
    <property type="entry name" value="COLICIN I RECEPTOR-RELATED"/>
    <property type="match status" value="1"/>
</dbReference>
<keyword evidence="9 12" id="KW-0472">Membrane</keyword>
<keyword evidence="5 12" id="KW-0812">Transmembrane</keyword>
<evidence type="ECO:0000256" key="4">
    <source>
        <dbReference type="ARBA" id="ARBA00022452"/>
    </source>
</evidence>
<evidence type="ECO:0000256" key="9">
    <source>
        <dbReference type="ARBA" id="ARBA00023136"/>
    </source>
</evidence>
<dbReference type="PROSITE" id="PS52016">
    <property type="entry name" value="TONB_DEPENDENT_REC_3"/>
    <property type="match status" value="1"/>
</dbReference>
<dbReference type="InterPro" id="IPR000531">
    <property type="entry name" value="Beta-barrel_TonB"/>
</dbReference>
<evidence type="ECO:0000256" key="8">
    <source>
        <dbReference type="ARBA" id="ARBA00023077"/>
    </source>
</evidence>
<evidence type="ECO:0000256" key="2">
    <source>
        <dbReference type="ARBA" id="ARBA00009810"/>
    </source>
</evidence>
<evidence type="ECO:0000256" key="1">
    <source>
        <dbReference type="ARBA" id="ARBA00004571"/>
    </source>
</evidence>
<evidence type="ECO:0000256" key="3">
    <source>
        <dbReference type="ARBA" id="ARBA00022448"/>
    </source>
</evidence>
<dbReference type="CDD" id="cd01347">
    <property type="entry name" value="ligand_gated_channel"/>
    <property type="match status" value="1"/>
</dbReference>